<keyword evidence="2" id="KW-0479">Metal-binding</keyword>
<feature type="signal peptide" evidence="6">
    <location>
        <begin position="1"/>
        <end position="32"/>
    </location>
</feature>
<feature type="domain" description="Sulfatase N-terminal" evidence="7">
    <location>
        <begin position="50"/>
        <end position="378"/>
    </location>
</feature>
<proteinExistence type="inferred from homology"/>
<keyword evidence="6" id="KW-0732">Signal</keyword>
<dbReference type="RefSeq" id="WP_165589156.1">
    <property type="nucleotide sequence ID" value="NZ_CADDZZ010000005.1"/>
</dbReference>
<comment type="caution">
    <text evidence="8">The sequence shown here is derived from an EMBL/GenBank/DDBJ whole genome shotgun (WGS) entry which is preliminary data.</text>
</comment>
<evidence type="ECO:0000259" key="7">
    <source>
        <dbReference type="Pfam" id="PF00884"/>
    </source>
</evidence>
<dbReference type="GO" id="GO:0046872">
    <property type="term" value="F:metal ion binding"/>
    <property type="evidence" value="ECO:0007669"/>
    <property type="project" value="UniProtKB-KW"/>
</dbReference>
<dbReference type="InterPro" id="IPR000917">
    <property type="entry name" value="Sulfatase_N"/>
</dbReference>
<organism evidence="8 9">
    <name type="scientific">Burkholderia cepacia</name>
    <name type="common">Pseudomonas cepacia</name>
    <dbReference type="NCBI Taxonomy" id="292"/>
    <lineage>
        <taxon>Bacteria</taxon>
        <taxon>Pseudomonadati</taxon>
        <taxon>Pseudomonadota</taxon>
        <taxon>Betaproteobacteria</taxon>
        <taxon>Burkholderiales</taxon>
        <taxon>Burkholderiaceae</taxon>
        <taxon>Burkholderia</taxon>
        <taxon>Burkholderia cepacia complex</taxon>
    </lineage>
</organism>
<protein>
    <submittedName>
        <fullName evidence="8">Sulfatase-like hydrolase/transferase</fullName>
    </submittedName>
</protein>
<evidence type="ECO:0000256" key="2">
    <source>
        <dbReference type="ARBA" id="ARBA00022723"/>
    </source>
</evidence>
<dbReference type="InterPro" id="IPR050738">
    <property type="entry name" value="Sulfatase"/>
</dbReference>
<evidence type="ECO:0000256" key="6">
    <source>
        <dbReference type="SAM" id="SignalP"/>
    </source>
</evidence>
<keyword evidence="3 8" id="KW-0378">Hydrolase</keyword>
<dbReference type="PANTHER" id="PTHR42693">
    <property type="entry name" value="ARYLSULFATASE FAMILY MEMBER"/>
    <property type="match status" value="1"/>
</dbReference>
<evidence type="ECO:0000256" key="5">
    <source>
        <dbReference type="SAM" id="MobiDB-lite"/>
    </source>
</evidence>
<dbReference type="GO" id="GO:0004065">
    <property type="term" value="F:arylsulfatase activity"/>
    <property type="evidence" value="ECO:0007669"/>
    <property type="project" value="TreeGrafter"/>
</dbReference>
<dbReference type="Gene3D" id="3.40.720.10">
    <property type="entry name" value="Alkaline Phosphatase, subunit A"/>
    <property type="match status" value="1"/>
</dbReference>
<evidence type="ECO:0000256" key="1">
    <source>
        <dbReference type="ARBA" id="ARBA00008779"/>
    </source>
</evidence>
<sequence length="495" mass="55515">MKLKIFIFRMMRYCVMPSIALALLFNASLSFAQVVPPPAARTVLPVQKRPNVLVIVVDDLAWPDVSTYGRKTVPTPNIDRIANRGVAFTSGYVAASVCSLSRAGLITGRMPQRFGLQYNIDDDANPDQGVPVTETFLAARLKERGYRTAAIGKWHLGSAPQYYPTKRGFDEFYGFLGGETMYADLDTPGIVTTRTKRGKSYKRGTAGETVTGPDATPVDNHTRYLTEDFTDKAVEYIDRNANDNQPFFLYLAYNAPHWPLQVEQRYYDRFANIDDPVRRTLVAMISELDDGIGRVLDALDNKGIRNDTMIVFVSDNGCPFQFGACDCSHPWGAGKFTYVEGGVRVPFLFSWPNGLHAKGLNDTPVSTLDIVPTVLKATSPNIPLPMALDGQDMIAALDRQPEDPSRTLVWGQAPVYAAREGRWKLWQDVDRHETELYDLETDAGELHDVSAEHPDITSRLAAQIDVWRNQLPPAMWSRRFARQYPVCTKKTTWVY</sequence>
<dbReference type="PROSITE" id="PS00149">
    <property type="entry name" value="SULFATASE_2"/>
    <property type="match status" value="1"/>
</dbReference>
<dbReference type="Proteomes" id="UP000645612">
    <property type="component" value="Unassembled WGS sequence"/>
</dbReference>
<feature type="region of interest" description="Disordered" evidence="5">
    <location>
        <begin position="196"/>
        <end position="218"/>
    </location>
</feature>
<keyword evidence="4" id="KW-0106">Calcium</keyword>
<evidence type="ECO:0000256" key="4">
    <source>
        <dbReference type="ARBA" id="ARBA00022837"/>
    </source>
</evidence>
<feature type="chain" id="PRO_5034898984" evidence="6">
    <location>
        <begin position="33"/>
        <end position="495"/>
    </location>
</feature>
<comment type="similarity">
    <text evidence="1">Belongs to the sulfatase family.</text>
</comment>
<accession>A0A8I1DNK6</accession>
<dbReference type="EMBL" id="JAEDXG010000045">
    <property type="protein sequence ID" value="MBH9701364.1"/>
    <property type="molecule type" value="Genomic_DNA"/>
</dbReference>
<evidence type="ECO:0000313" key="8">
    <source>
        <dbReference type="EMBL" id="MBH9701364.1"/>
    </source>
</evidence>
<dbReference type="AlphaFoldDB" id="A0A8I1DNK6"/>
<dbReference type="InterPro" id="IPR017850">
    <property type="entry name" value="Alkaline_phosphatase_core_sf"/>
</dbReference>
<gene>
    <name evidence="8" type="ORF">JAO13_33495</name>
</gene>
<name>A0A8I1DNK6_BURCE</name>
<dbReference type="PANTHER" id="PTHR42693:SF53">
    <property type="entry name" value="ENDO-4-O-SULFATASE"/>
    <property type="match status" value="1"/>
</dbReference>
<evidence type="ECO:0000256" key="3">
    <source>
        <dbReference type="ARBA" id="ARBA00022801"/>
    </source>
</evidence>
<dbReference type="GO" id="GO:0016740">
    <property type="term" value="F:transferase activity"/>
    <property type="evidence" value="ECO:0007669"/>
    <property type="project" value="UniProtKB-KW"/>
</dbReference>
<evidence type="ECO:0000313" key="9">
    <source>
        <dbReference type="Proteomes" id="UP000645612"/>
    </source>
</evidence>
<dbReference type="InterPro" id="IPR024607">
    <property type="entry name" value="Sulfatase_CS"/>
</dbReference>
<dbReference type="Gene3D" id="3.30.1120.10">
    <property type="match status" value="1"/>
</dbReference>
<dbReference type="Pfam" id="PF00884">
    <property type="entry name" value="Sulfatase"/>
    <property type="match status" value="1"/>
</dbReference>
<keyword evidence="8" id="KW-0808">Transferase</keyword>
<dbReference type="SUPFAM" id="SSF53649">
    <property type="entry name" value="Alkaline phosphatase-like"/>
    <property type="match status" value="1"/>
</dbReference>
<reference evidence="8" key="1">
    <citation type="submission" date="2020-12" db="EMBL/GenBank/DDBJ databases">
        <title>Burkholderia cepacia complex in Mexico.</title>
        <authorList>
            <person name="Estrada P."/>
        </authorList>
    </citation>
    <scope>NUCLEOTIDE SEQUENCE</scope>
    <source>
        <strain evidence="8">871</strain>
    </source>
</reference>